<sequence length="816" mass="86622">MATATPTQSADTAAQRPEALSPAVDLPESLGYRLKKTFLGPPLVTSELHNEKLSKPIALGVLAPDCISSSAYGTEQMLTQLLPYVGVAGFALVMPVTGIILALLLLLTLAYRDVVMTYTKAGGSYIVARENFGPRIAQIAAVALLIDYIVTVAVQTAAGTDAVASMLQLLLHVDIDHDKLWITVGVVCLLCYGNLRGIREAGRAFSVPTYLFVLATGLTVVVGLVRLALGDLPRLTDAQLHASGTIGLGHPGGGLLMGASVFIMMRAFANGGSSLTGLEAISNGVSAFKSPQGSNARRTLVVMSCILGVLVLGVSTLAWQTHAMPYTSGSPTVLAQEAHLVFGQSGFGNVMFAFVQIATALILYTGGNTSFNGFPFLASFVAEDSFLPRQLTIRGHRLAFSNGIIVLTVVSLALLIATGGNLTKLVSLYAIGVFTGFVMAASGLFRYHWNRRERHRTARLVINGAAAIASAAVVLIFAITKFTEGAWLVVVIFPIGVVALIRTNSRYRTESEVLRAAPAASSVPTWTRSVVYVLVDRLDLAVIKALRYAHALRPTELRAVYFMVDDHNAERLRAEWEASRAADVSLEIIECPDRRVRRAAAELAARTVAEGDTEVTLLIPRRTYGPIIGRLLHSRFGDSIAQAVSRLPHVAATIVPFDVATAIEEAEEVAGVRRGPDEPGESAVRAEGNRHPAVRRAASALLTHAEPPAEPPAGRADGTTAIGELAWRHRAVVRGRVRSVQVTPVSGSPRLECELYDESGGVVLVFYGRRSVPGIEAGTELRADGMVGATDGYLSMANPTYALLPAGAEEAAGAVD</sequence>
<feature type="transmembrane region" description="Helical" evidence="6">
    <location>
        <begin position="398"/>
        <end position="420"/>
    </location>
</feature>
<feature type="transmembrane region" description="Helical" evidence="6">
    <location>
        <begin position="426"/>
        <end position="448"/>
    </location>
</feature>
<feature type="region of interest" description="Disordered" evidence="5">
    <location>
        <begin position="670"/>
        <end position="690"/>
    </location>
</feature>
<name>A0ABS7QTY3_9ACTN</name>
<feature type="transmembrane region" description="Helical" evidence="6">
    <location>
        <begin position="249"/>
        <end position="269"/>
    </location>
</feature>
<accession>A0ABS7QTY3</accession>
<gene>
    <name evidence="7" type="ORF">K7472_17550</name>
</gene>
<comment type="subcellular location">
    <subcellularLocation>
        <location evidence="1">Membrane</location>
        <topology evidence="1">Multi-pass membrane protein</topology>
    </subcellularLocation>
</comment>
<evidence type="ECO:0000256" key="6">
    <source>
        <dbReference type="SAM" id="Phobius"/>
    </source>
</evidence>
<dbReference type="EMBL" id="JAINVZ010000011">
    <property type="protein sequence ID" value="MBY8886657.1"/>
    <property type="molecule type" value="Genomic_DNA"/>
</dbReference>
<keyword evidence="2 6" id="KW-0812">Transmembrane</keyword>
<feature type="transmembrane region" description="Helical" evidence="6">
    <location>
        <begin position="180"/>
        <end position="198"/>
    </location>
</feature>
<dbReference type="PANTHER" id="PTHR47704:SF1">
    <property type="entry name" value="POTASSIUM TRANSPORTER KIMA"/>
    <property type="match status" value="1"/>
</dbReference>
<evidence type="ECO:0000256" key="5">
    <source>
        <dbReference type="SAM" id="MobiDB-lite"/>
    </source>
</evidence>
<evidence type="ECO:0000256" key="4">
    <source>
        <dbReference type="ARBA" id="ARBA00023136"/>
    </source>
</evidence>
<organism evidence="7 8">
    <name type="scientific">Streptantibioticus parmotrematis</name>
    <dbReference type="NCBI Taxonomy" id="2873249"/>
    <lineage>
        <taxon>Bacteria</taxon>
        <taxon>Bacillati</taxon>
        <taxon>Actinomycetota</taxon>
        <taxon>Actinomycetes</taxon>
        <taxon>Kitasatosporales</taxon>
        <taxon>Streptomycetaceae</taxon>
        <taxon>Streptantibioticus</taxon>
    </lineage>
</organism>
<feature type="transmembrane region" description="Helical" evidence="6">
    <location>
        <begin position="485"/>
        <end position="501"/>
    </location>
</feature>
<evidence type="ECO:0000256" key="1">
    <source>
        <dbReference type="ARBA" id="ARBA00004141"/>
    </source>
</evidence>
<dbReference type="InterPro" id="IPR002293">
    <property type="entry name" value="AA/rel_permease1"/>
</dbReference>
<feature type="transmembrane region" description="Helical" evidence="6">
    <location>
        <begin position="340"/>
        <end position="364"/>
    </location>
</feature>
<dbReference type="PANTHER" id="PTHR47704">
    <property type="entry name" value="POTASSIUM TRANSPORTER KIMA"/>
    <property type="match status" value="1"/>
</dbReference>
<dbReference type="InterPro" id="IPR053153">
    <property type="entry name" value="APC_K+_Transporter"/>
</dbReference>
<dbReference type="Gene3D" id="1.20.1740.10">
    <property type="entry name" value="Amino acid/polyamine transporter I"/>
    <property type="match status" value="1"/>
</dbReference>
<dbReference type="Proteomes" id="UP001198565">
    <property type="component" value="Unassembled WGS sequence"/>
</dbReference>
<feature type="transmembrane region" description="Helical" evidence="6">
    <location>
        <begin position="210"/>
        <end position="229"/>
    </location>
</feature>
<feature type="transmembrane region" description="Helical" evidence="6">
    <location>
        <begin position="299"/>
        <end position="320"/>
    </location>
</feature>
<keyword evidence="8" id="KW-1185">Reference proteome</keyword>
<keyword evidence="4 6" id="KW-0472">Membrane</keyword>
<evidence type="ECO:0000256" key="3">
    <source>
        <dbReference type="ARBA" id="ARBA00022989"/>
    </source>
</evidence>
<feature type="transmembrane region" description="Helical" evidence="6">
    <location>
        <begin position="139"/>
        <end position="160"/>
    </location>
</feature>
<feature type="transmembrane region" description="Helical" evidence="6">
    <location>
        <begin position="84"/>
        <end position="111"/>
    </location>
</feature>
<dbReference type="CDD" id="cd04488">
    <property type="entry name" value="RecG_wedge_OBF"/>
    <property type="match status" value="1"/>
</dbReference>
<feature type="transmembrane region" description="Helical" evidence="6">
    <location>
        <begin position="460"/>
        <end position="479"/>
    </location>
</feature>
<reference evidence="7 8" key="1">
    <citation type="submission" date="2021-08" db="EMBL/GenBank/DDBJ databases">
        <title>Streptomyces sp. PTM05 isolated from lichen.</title>
        <authorList>
            <person name="Somphong A."/>
            <person name="Phongsopitanun W."/>
            <person name="Tanasupawat S."/>
        </authorList>
    </citation>
    <scope>NUCLEOTIDE SEQUENCE [LARGE SCALE GENOMIC DNA]</scope>
    <source>
        <strain evidence="7 8">Ptm05</strain>
    </source>
</reference>
<dbReference type="Pfam" id="PF13520">
    <property type="entry name" value="AA_permease_2"/>
    <property type="match status" value="1"/>
</dbReference>
<comment type="caution">
    <text evidence="7">The sequence shown here is derived from an EMBL/GenBank/DDBJ whole genome shotgun (WGS) entry which is preliminary data.</text>
</comment>
<evidence type="ECO:0000256" key="2">
    <source>
        <dbReference type="ARBA" id="ARBA00022692"/>
    </source>
</evidence>
<evidence type="ECO:0000313" key="7">
    <source>
        <dbReference type="EMBL" id="MBY8886657.1"/>
    </source>
</evidence>
<protein>
    <submittedName>
        <fullName evidence="7">Amino acid permease</fullName>
    </submittedName>
</protein>
<keyword evidence="3 6" id="KW-1133">Transmembrane helix</keyword>
<proteinExistence type="predicted"/>
<evidence type="ECO:0000313" key="8">
    <source>
        <dbReference type="Proteomes" id="UP001198565"/>
    </source>
</evidence>